<dbReference type="Proteomes" id="UP000503088">
    <property type="component" value="Chromosome"/>
</dbReference>
<dbReference type="NCBIfam" id="NF009150">
    <property type="entry name" value="PRK12497.1-3"/>
    <property type="match status" value="1"/>
</dbReference>
<gene>
    <name evidence="3" type="ORF">GXN76_09190</name>
</gene>
<dbReference type="KEGG" id="kpul:GXN76_09190"/>
<evidence type="ECO:0000256" key="1">
    <source>
        <dbReference type="ARBA" id="ARBA00006738"/>
    </source>
</evidence>
<dbReference type="InterPro" id="IPR011856">
    <property type="entry name" value="tRNA_endonuc-like_dom_sf"/>
</dbReference>
<accession>A0A7D4CG24</accession>
<dbReference type="NCBIfam" id="TIGR00252">
    <property type="entry name" value="YraN family protein"/>
    <property type="match status" value="1"/>
</dbReference>
<evidence type="ECO:0000313" key="3">
    <source>
        <dbReference type="EMBL" id="QKG84634.1"/>
    </source>
</evidence>
<dbReference type="InterPro" id="IPR011335">
    <property type="entry name" value="Restrct_endonuc-II-like"/>
</dbReference>
<dbReference type="Gene3D" id="3.40.1350.10">
    <property type="match status" value="1"/>
</dbReference>
<dbReference type="PANTHER" id="PTHR34039:SF1">
    <property type="entry name" value="UPF0102 PROTEIN YRAN"/>
    <property type="match status" value="1"/>
</dbReference>
<dbReference type="PANTHER" id="PTHR34039">
    <property type="entry name" value="UPF0102 PROTEIN YRAN"/>
    <property type="match status" value="1"/>
</dbReference>
<organism evidence="3 4">
    <name type="scientific">Kroppenstedtia pulmonis</name>
    <dbReference type="NCBI Taxonomy" id="1380685"/>
    <lineage>
        <taxon>Bacteria</taxon>
        <taxon>Bacillati</taxon>
        <taxon>Bacillota</taxon>
        <taxon>Bacilli</taxon>
        <taxon>Bacillales</taxon>
        <taxon>Thermoactinomycetaceae</taxon>
        <taxon>Kroppenstedtia</taxon>
    </lineage>
</organism>
<dbReference type="InterPro" id="IPR003509">
    <property type="entry name" value="UPF0102_YraN-like"/>
</dbReference>
<sequence length="121" mass="14249">MGKDRRKETGRIGEQWACRYLEKKGWTLLERNWRTRIGELDIIARNQEQIIVVEVRTTRHDRFGLGFQSVNSRKQHQVRRLATQYIQSKGLQDVPLRLDVISVLLSPSDRPIRLDHLEGAF</sequence>
<dbReference type="EMBL" id="CP048104">
    <property type="protein sequence ID" value="QKG84634.1"/>
    <property type="molecule type" value="Genomic_DNA"/>
</dbReference>
<dbReference type="RefSeq" id="WP_173222514.1">
    <property type="nucleotide sequence ID" value="NZ_CP048104.1"/>
</dbReference>
<keyword evidence="4" id="KW-1185">Reference proteome</keyword>
<dbReference type="GO" id="GO:0003676">
    <property type="term" value="F:nucleic acid binding"/>
    <property type="evidence" value="ECO:0007669"/>
    <property type="project" value="InterPro"/>
</dbReference>
<evidence type="ECO:0000313" key="4">
    <source>
        <dbReference type="Proteomes" id="UP000503088"/>
    </source>
</evidence>
<dbReference type="AlphaFoldDB" id="A0A7D4CG24"/>
<proteinExistence type="inferred from homology"/>
<name>A0A7D4CG24_9BACL</name>
<dbReference type="CDD" id="cd20736">
    <property type="entry name" value="PoNe_Nuclease"/>
    <property type="match status" value="1"/>
</dbReference>
<dbReference type="SUPFAM" id="SSF52980">
    <property type="entry name" value="Restriction endonuclease-like"/>
    <property type="match status" value="1"/>
</dbReference>
<comment type="similarity">
    <text evidence="1 2">Belongs to the UPF0102 family.</text>
</comment>
<protein>
    <recommendedName>
        <fullName evidence="2">UPF0102 protein GXN76_09190</fullName>
    </recommendedName>
</protein>
<dbReference type="NCBIfam" id="NF009154">
    <property type="entry name" value="PRK12497.3-3"/>
    <property type="match status" value="1"/>
</dbReference>
<reference evidence="3 4" key="1">
    <citation type="submission" date="2020-01" db="EMBL/GenBank/DDBJ databases">
        <authorList>
            <person name="Gulvik C.A."/>
            <person name="Batra D.G."/>
        </authorList>
    </citation>
    <scope>NUCLEOTIDE SEQUENCE [LARGE SCALE GENOMIC DNA]</scope>
    <source>
        <strain evidence="3 4">W9323</strain>
    </source>
</reference>
<dbReference type="HAMAP" id="MF_00048">
    <property type="entry name" value="UPF0102"/>
    <property type="match status" value="1"/>
</dbReference>
<dbReference type="Pfam" id="PF02021">
    <property type="entry name" value="UPF0102"/>
    <property type="match status" value="1"/>
</dbReference>
<evidence type="ECO:0000256" key="2">
    <source>
        <dbReference type="HAMAP-Rule" id="MF_00048"/>
    </source>
</evidence>